<evidence type="ECO:0000313" key="8">
    <source>
        <dbReference type="Proteomes" id="UP001162131"/>
    </source>
</evidence>
<evidence type="ECO:0000256" key="1">
    <source>
        <dbReference type="ARBA" id="ARBA00004245"/>
    </source>
</evidence>
<dbReference type="SUPFAM" id="SSF103657">
    <property type="entry name" value="BAR/IMD domain-like"/>
    <property type="match status" value="1"/>
</dbReference>
<comment type="subcellular location">
    <subcellularLocation>
        <location evidence="1">Cytoplasm</location>
        <location evidence="1">Cytoskeleton</location>
    </subcellularLocation>
</comment>
<dbReference type="InterPro" id="IPR027267">
    <property type="entry name" value="AH/BAR_dom_sf"/>
</dbReference>
<evidence type="ECO:0000256" key="3">
    <source>
        <dbReference type="ARBA" id="ARBA00022553"/>
    </source>
</evidence>
<dbReference type="GO" id="GO:0043226">
    <property type="term" value="C:organelle"/>
    <property type="evidence" value="ECO:0007669"/>
    <property type="project" value="UniProtKB-ARBA"/>
</dbReference>
<dbReference type="AlphaFoldDB" id="A0AAU9JB33"/>
<organism evidence="7 8">
    <name type="scientific">Blepharisma stoltei</name>
    <dbReference type="NCBI Taxonomy" id="1481888"/>
    <lineage>
        <taxon>Eukaryota</taxon>
        <taxon>Sar</taxon>
        <taxon>Alveolata</taxon>
        <taxon>Ciliophora</taxon>
        <taxon>Postciliodesmatophora</taxon>
        <taxon>Heterotrichea</taxon>
        <taxon>Heterotrichida</taxon>
        <taxon>Blepharismidae</taxon>
        <taxon>Blepharisma</taxon>
    </lineage>
</organism>
<accession>A0AAU9JB33</accession>
<evidence type="ECO:0000256" key="4">
    <source>
        <dbReference type="ARBA" id="ARBA00023212"/>
    </source>
</evidence>
<dbReference type="EMBL" id="CAJZBQ010000038">
    <property type="protein sequence ID" value="CAG9325344.1"/>
    <property type="molecule type" value="Genomic_DNA"/>
</dbReference>
<protein>
    <recommendedName>
        <fullName evidence="6">F-BAR domain-containing protein</fullName>
    </recommendedName>
</protein>
<dbReference type="Gene3D" id="1.20.1270.60">
    <property type="entry name" value="Arfaptin homology (AH) domain/BAR domain"/>
    <property type="match status" value="1"/>
</dbReference>
<keyword evidence="2" id="KW-0963">Cytoplasm</keyword>
<evidence type="ECO:0000259" key="6">
    <source>
        <dbReference type="PROSITE" id="PS51741"/>
    </source>
</evidence>
<dbReference type="PANTHER" id="PTHR23065:SF7">
    <property type="entry name" value="NOSTRIN, ISOFORM H"/>
    <property type="match status" value="1"/>
</dbReference>
<proteinExistence type="predicted"/>
<keyword evidence="5" id="KW-0175">Coiled coil</keyword>
<dbReference type="Proteomes" id="UP001162131">
    <property type="component" value="Unassembled WGS sequence"/>
</dbReference>
<sequence>MSYTNLWDKFKEVHDHWSLTRKLLDEFSDFLQERANLDKNYAKGLEKLAAHSFFQLSTGDSLSHGLGTIQNFYHLHSSLLSSLSQSLYSDLSNTVKQLVNEHDASIKEKYETGRKLTNEREKLLKIHDKAREKYIKSVKDSATQNKSINPPAKNNEDFFLKSYMSSIQNANTFNIQFSDGIKAVLADYQDQETAKLKNLKESLQRIVALEGCFIKNLEYEMENLPTAVESFSPEKDIEEFAESICTGRKVGILAFVPCYEESAKRKNMELRDSQEEEIMRNVLEACWSEDSINDHDLELFYHLIIESQGRKVFTSFLNEKRHQGQFKIPDKNFGILGELMRRLLTSMLNTELDLLCARQCIILSQTFYYEDATARKIFLQNLILLHPVWHDEKNWEKIITDAIQLEMKNYADSCLDSLEVHDNMTQKMNMMNVGQLNSYAHVMASFDLSKETITQLIYKLAEKFQVPEEMIPDVSGTETTH</sequence>
<dbReference type="GO" id="GO:0005886">
    <property type="term" value="C:plasma membrane"/>
    <property type="evidence" value="ECO:0007669"/>
    <property type="project" value="TreeGrafter"/>
</dbReference>
<evidence type="ECO:0000256" key="5">
    <source>
        <dbReference type="PROSITE-ProRule" id="PRU01077"/>
    </source>
</evidence>
<evidence type="ECO:0000256" key="2">
    <source>
        <dbReference type="ARBA" id="ARBA00022490"/>
    </source>
</evidence>
<keyword evidence="8" id="KW-1185">Reference proteome</keyword>
<dbReference type="Pfam" id="PF00611">
    <property type="entry name" value="FCH"/>
    <property type="match status" value="1"/>
</dbReference>
<comment type="caution">
    <text evidence="7">The sequence shown here is derived from an EMBL/GenBank/DDBJ whole genome shotgun (WGS) entry which is preliminary data.</text>
</comment>
<evidence type="ECO:0000313" key="7">
    <source>
        <dbReference type="EMBL" id="CAG9325344.1"/>
    </source>
</evidence>
<reference evidence="7" key="1">
    <citation type="submission" date="2021-09" db="EMBL/GenBank/DDBJ databases">
        <authorList>
            <consortium name="AG Swart"/>
            <person name="Singh M."/>
            <person name="Singh A."/>
            <person name="Seah K."/>
            <person name="Emmerich C."/>
        </authorList>
    </citation>
    <scope>NUCLEOTIDE SEQUENCE</scope>
    <source>
        <strain evidence="7">ATCC30299</strain>
    </source>
</reference>
<dbReference type="GO" id="GO:0005737">
    <property type="term" value="C:cytoplasm"/>
    <property type="evidence" value="ECO:0007669"/>
    <property type="project" value="TreeGrafter"/>
</dbReference>
<feature type="domain" description="F-BAR" evidence="6">
    <location>
        <begin position="1"/>
        <end position="236"/>
    </location>
</feature>
<dbReference type="PROSITE" id="PS51741">
    <property type="entry name" value="F_BAR"/>
    <property type="match status" value="1"/>
</dbReference>
<keyword evidence="3" id="KW-0597">Phosphoprotein</keyword>
<gene>
    <name evidence="7" type="ORF">BSTOLATCC_MIC38606</name>
</gene>
<dbReference type="PANTHER" id="PTHR23065">
    <property type="entry name" value="PROLINE-SERINE-THREONINE PHOSPHATASE INTERACTING PROTEIN 1"/>
    <property type="match status" value="1"/>
</dbReference>
<dbReference type="InterPro" id="IPR001060">
    <property type="entry name" value="FCH_dom"/>
</dbReference>
<dbReference type="InterPro" id="IPR031160">
    <property type="entry name" value="F_BAR_dom"/>
</dbReference>
<name>A0AAU9JB33_9CILI</name>
<keyword evidence="4" id="KW-0206">Cytoskeleton</keyword>